<feature type="domain" description="MoxR-vWA-beta-propeller ternary system" evidence="1">
    <location>
        <begin position="2"/>
        <end position="67"/>
    </location>
</feature>
<comment type="caution">
    <text evidence="2">The sequence shown here is derived from an EMBL/GenBank/DDBJ whole genome shotgun (WGS) entry which is preliminary data.</text>
</comment>
<dbReference type="Proteomes" id="UP000295680">
    <property type="component" value="Unassembled WGS sequence"/>
</dbReference>
<reference evidence="2 3" key="1">
    <citation type="submission" date="2019-03" db="EMBL/GenBank/DDBJ databases">
        <title>Genomic Encyclopedia of Type Strains, Phase IV (KMG-IV): sequencing the most valuable type-strain genomes for metagenomic binning, comparative biology and taxonomic classification.</title>
        <authorList>
            <person name="Goeker M."/>
        </authorList>
    </citation>
    <scope>NUCLEOTIDE SEQUENCE [LARGE SCALE GENOMIC DNA]</scope>
    <source>
        <strain evidence="2 3">DSM 45934</strain>
    </source>
</reference>
<protein>
    <recommendedName>
        <fullName evidence="1">MoxR-vWA-beta-propeller ternary system domain-containing protein</fullName>
    </recommendedName>
</protein>
<evidence type="ECO:0000313" key="3">
    <source>
        <dbReference type="Proteomes" id="UP000295680"/>
    </source>
</evidence>
<dbReference type="InterPro" id="IPR045547">
    <property type="entry name" value="bpX6"/>
</dbReference>
<name>A0A4R2JXF2_9PSEU</name>
<proteinExistence type="predicted"/>
<dbReference type="AlphaFoldDB" id="A0A4R2JXF2"/>
<dbReference type="SUPFAM" id="SSF50998">
    <property type="entry name" value="Quinoprotein alcohol dehydrogenase-like"/>
    <property type="match status" value="1"/>
</dbReference>
<gene>
    <name evidence="2" type="ORF">EV192_102215</name>
</gene>
<keyword evidence="3" id="KW-1185">Reference proteome</keyword>
<dbReference type="EMBL" id="SLWS01000002">
    <property type="protein sequence ID" value="TCO62078.1"/>
    <property type="molecule type" value="Genomic_DNA"/>
</dbReference>
<dbReference type="OrthoDB" id="3652574at2"/>
<evidence type="ECO:0000313" key="2">
    <source>
        <dbReference type="EMBL" id="TCO62078.1"/>
    </source>
</evidence>
<dbReference type="InterPro" id="IPR011047">
    <property type="entry name" value="Quinoprotein_ADH-like_sf"/>
</dbReference>
<accession>A0A4R2JXF2</accession>
<dbReference type="Pfam" id="PF19922">
    <property type="entry name" value="bpX6"/>
    <property type="match status" value="1"/>
</dbReference>
<sequence length="715" mass="79100">MTFRGRVTAAAFVVDRPLIGEHEARQRVLEWWGDGARVYELPTGVWLVVLAKAVTVRAEKAPGLPLTDPTAVPVGGDVLRADLDQLPKIDLADWIDMGEMHRLTPADAPLTATRAVETPIVRTQRAVGKLGQEEPAPKTGFMWRFARLVTQAAYERYLRRLSRLFEQRQWDDALREAIGVRDGAGTKPAYRLPRRRTGQIKPTFIMRPSNRTVGSSGGPRLNDMYRTAAQRLEHEGRIDEAAFVYADLLNQPSTAVAVLERHQRYRTAAELAEGRRLAPDVIVRLWWQAGDRDRAITVARTFGAFATAIAFMSRVDKEAARPLRIEWVRFLQQANDHLAAVEAAWPADDLRPTVLTNIQHGMALGGRTAAHLLAYLLAEWPSADTQRAAMSTLDGEHRGQFVATLTKVTIRDPAVDRRICTAALRASLGDDTPVSALTYRADPLLVVDLPARRMHADPNGTLVIEVPLRKGELPILDAVALDSGAFLIAHGDLGVTLRASDDTIRARWSVPAHELVVADHGGSALLVARLGESCEIHRLDLTSRKVTRWTSLHNTRFVPSYDGAIAITVDEDGIAWLDTHAEPPRVMWRELTRDNQIRSLQRVPNSLAAAVDDELWHWDLPSMALRRRVKLPEDTTGLLANGNTITCDSPRVSGSMFTTGTLVHAAAHTTPALDIRFPESDPPGFRAHGTNVTLWDNAGRLVAADITQRRVLSTE</sequence>
<organism evidence="2 3">
    <name type="scientific">Actinocrispum wychmicini</name>
    <dbReference type="NCBI Taxonomy" id="1213861"/>
    <lineage>
        <taxon>Bacteria</taxon>
        <taxon>Bacillati</taxon>
        <taxon>Actinomycetota</taxon>
        <taxon>Actinomycetes</taxon>
        <taxon>Pseudonocardiales</taxon>
        <taxon>Pseudonocardiaceae</taxon>
        <taxon>Actinocrispum</taxon>
    </lineage>
</organism>
<dbReference type="RefSeq" id="WP_132113577.1">
    <property type="nucleotide sequence ID" value="NZ_SLWS01000002.1"/>
</dbReference>
<evidence type="ECO:0000259" key="1">
    <source>
        <dbReference type="Pfam" id="PF19922"/>
    </source>
</evidence>